<accession>A0A7G1I6Z8</accession>
<sequence>MSDGNEIIDVEAVEIEDSDNLPAVIEHEASNSETIELPNRQDTLLADNPERRCAAHKRNGERCRKFAIMGSTVCRTHGGATRHVKNRARVRVENASDRLMGRLIQFAFDDTKPPDIQLRAMRDALDRAGLRPPAEVVLSQGETKPYEELFDGIAEGLTRAESRRARGVPDAEDNSAGFAADAQGDESLPPTQGDSPDPSSTGESCARREPLTNPTTYTGDGSSGGDQPSSNRSPYAEIQPEYIADQDDSPSEASGAVHRPRPRESGRERGAQPPARHITGEAAMRLASEANRAIGALKALPPGHTQR</sequence>
<dbReference type="EMBL" id="AP023343">
    <property type="protein sequence ID" value="BCI86063.1"/>
    <property type="molecule type" value="Genomic_DNA"/>
</dbReference>
<reference evidence="2 3" key="1">
    <citation type="submission" date="2020-07" db="EMBL/GenBank/DDBJ databases">
        <title>Mycobacterium kansasii (former subtype) with zoonotic potential isolated from diseased indoor pet cat, Japan.</title>
        <authorList>
            <person name="Fukano H."/>
            <person name="Terazono T."/>
            <person name="Hoshino Y."/>
        </authorList>
    </citation>
    <scope>NUCLEOTIDE SEQUENCE [LARGE SCALE GENOMIC DNA]</scope>
    <source>
        <strain evidence="2 3">Kuro-I</strain>
    </source>
</reference>
<keyword evidence="3" id="KW-1185">Reference proteome</keyword>
<evidence type="ECO:0000313" key="3">
    <source>
        <dbReference type="Proteomes" id="UP000516380"/>
    </source>
</evidence>
<gene>
    <name evidence="2" type="ORF">NIIDMKKI_12690</name>
</gene>
<dbReference type="AlphaFoldDB" id="A0A7G1I6Z8"/>
<evidence type="ECO:0000256" key="1">
    <source>
        <dbReference type="SAM" id="MobiDB-lite"/>
    </source>
</evidence>
<proteinExistence type="predicted"/>
<organism evidence="2 3">
    <name type="scientific">Mycobacterium kansasii</name>
    <dbReference type="NCBI Taxonomy" id="1768"/>
    <lineage>
        <taxon>Bacteria</taxon>
        <taxon>Bacillati</taxon>
        <taxon>Actinomycetota</taxon>
        <taxon>Actinomycetes</taxon>
        <taxon>Mycobacteriales</taxon>
        <taxon>Mycobacteriaceae</taxon>
        <taxon>Mycobacterium</taxon>
    </lineage>
</organism>
<evidence type="ECO:0000313" key="2">
    <source>
        <dbReference type="EMBL" id="BCI86063.1"/>
    </source>
</evidence>
<protein>
    <submittedName>
        <fullName evidence="2">Uncharacterized protein</fullName>
    </submittedName>
</protein>
<dbReference type="RefSeq" id="WP_099225828.1">
    <property type="nucleotide sequence ID" value="NZ_NKQX01000003.1"/>
</dbReference>
<feature type="region of interest" description="Disordered" evidence="1">
    <location>
        <begin position="161"/>
        <end position="279"/>
    </location>
</feature>
<dbReference type="Proteomes" id="UP000516380">
    <property type="component" value="Chromosome"/>
</dbReference>
<feature type="compositionally biased region" description="Polar residues" evidence="1">
    <location>
        <begin position="189"/>
        <end position="203"/>
    </location>
</feature>
<name>A0A7G1I6Z8_MYCKA</name>